<dbReference type="PANTHER" id="PTHR16026">
    <property type="entry name" value="CARTILAGE ACIDIC PROTEIN 1"/>
    <property type="match status" value="1"/>
</dbReference>
<protein>
    <submittedName>
        <fullName evidence="3">FG-GAP repeat-containing protein</fullName>
    </submittedName>
</protein>
<organism evidence="3 4">
    <name type="scientific">Cellulophaga geojensis KL-A</name>
    <dbReference type="NCBI Taxonomy" id="1328323"/>
    <lineage>
        <taxon>Bacteria</taxon>
        <taxon>Pseudomonadati</taxon>
        <taxon>Bacteroidota</taxon>
        <taxon>Flavobacteriia</taxon>
        <taxon>Flavobacteriales</taxon>
        <taxon>Flavobacteriaceae</taxon>
        <taxon>Cellulophaga</taxon>
    </lineage>
</organism>
<dbReference type="InterPro" id="IPR013517">
    <property type="entry name" value="FG-GAP"/>
</dbReference>
<dbReference type="Proteomes" id="UP000019275">
    <property type="component" value="Unassembled WGS sequence"/>
</dbReference>
<name>A0ABP3BA36_9FLAO</name>
<dbReference type="PROSITE" id="PS51257">
    <property type="entry name" value="PROKAR_LIPOPROTEIN"/>
    <property type="match status" value="1"/>
</dbReference>
<keyword evidence="1" id="KW-0732">Signal</keyword>
<dbReference type="EMBL" id="ARZX01000002">
    <property type="protein sequence ID" value="EWH14680.1"/>
    <property type="molecule type" value="Genomic_DNA"/>
</dbReference>
<dbReference type="Pfam" id="PF13517">
    <property type="entry name" value="FG-GAP_3"/>
    <property type="match status" value="4"/>
</dbReference>
<feature type="domain" description="ASPIC/UnbV" evidence="2">
    <location>
        <begin position="538"/>
        <end position="603"/>
    </location>
</feature>
<dbReference type="SUPFAM" id="SSF69318">
    <property type="entry name" value="Integrin alpha N-terminal domain"/>
    <property type="match status" value="2"/>
</dbReference>
<sequence length="1113" mass="123292">MKHILLICAVVLLTTSCNKSTSNNRFTLLQTSATNVEFNNTITGNDSLNIVTFQYIYNGGGVGIGDFNNDGLQDVVFTGNQVSSKIYLNNGGLTFKDISQAANFTTTSWVTGVTVIDINADGWDDIYLSVGGPNCSGNCNNLLFINNGLTKNGIPTFTEEAAAYQLNDPNNSQQAVFFDYDLDGDLDVFIIHNGSSRFSQNSPVPKHYYTKELADYLLRNDSVEGIKHPVFTNVSDSLGIKHKGFSLGVAVQDFNNDDLPDIYVSNDFLTEDLVYINNGVDTVTHKHKGFAEFNKELLSVQSFNGMGVDVADVTNSGYPDIMVVDMLPKSYKRQKSMLGPHNYDKFLTAQRNNYSSQFMRNTLQIHNGLLNNTVVQASETAKFSGVAATDWSWSPMMVDFDNDGDKDIYITNGYVKDITDLDFINYSKQSTIFGSETTKNKQLSALISKAPGVFIPNYFYENTNNLKFKDVSKQWGSTEKSFSNGAAFADLDNDGDLDIVVNNINQKAFILQNNTTDLTTESNFLRLKLKGNKKNSKAIGTKIKLWSNGNMQTQYQSLTRGYLSSVEPIIHFGIKDTIVDSLHIIWPNKQITKVYNPKINTVLEVDIKYAKVTNNTSALELALLKNNTSILPFKHQENSGHDYVSQHLLMSQYSKLGPCIAAANINKTLGDELFIGGSKGQPSTIWTQNKDGIYQITQKLDSIYEDAAAVFIDIDNDKDLDLFVASGGAEFDSNSNVLQDRIYINNGIGQFTLTNNNLPKLQNIGSCITANDYDKDGDIDVFVGSRLVKGSYPTAPNSSLLQNNAGVFSTVKNDELTTIGMVTDATWQDVNNDGWQDLIVVGEWMSISIFINNNGTLKKITPNWVNTGNKTTEVSGWWNTIKAGDFDNDGDIDFIAGNQGENSFVCPEENKPVYVYKQDFDKNGSIDPIIAQYFTDLDKNNVLLPVQTRDDIVKQLVVLKQKYSSYAAFSNPSFTELLEIKNLKEETLKATIFASVYIENLGNNTFIINKLPNICQLAPINDILIKDIDKDGFLDALLVGNNTTSETVYGFTRAIKGIYLKGSKTGFNVVNNSESGFYVPEQSNHIIEAKTATNSSLIIATQNNTIAKSFYIN</sequence>
<accession>A0ABP3BA36</accession>
<dbReference type="Pfam" id="PF07593">
    <property type="entry name" value="UnbV_ASPIC"/>
    <property type="match status" value="1"/>
</dbReference>
<dbReference type="InterPro" id="IPR011519">
    <property type="entry name" value="UnbV_ASPIC"/>
</dbReference>
<dbReference type="InterPro" id="IPR028994">
    <property type="entry name" value="Integrin_alpha_N"/>
</dbReference>
<evidence type="ECO:0000259" key="2">
    <source>
        <dbReference type="Pfam" id="PF07593"/>
    </source>
</evidence>
<proteinExistence type="predicted"/>
<evidence type="ECO:0000256" key="1">
    <source>
        <dbReference type="ARBA" id="ARBA00022729"/>
    </source>
</evidence>
<evidence type="ECO:0000313" key="3">
    <source>
        <dbReference type="EMBL" id="EWH14680.1"/>
    </source>
</evidence>
<gene>
    <name evidence="3" type="ORF">KLA_02592</name>
</gene>
<dbReference type="InterPro" id="IPR027039">
    <property type="entry name" value="Crtac1"/>
</dbReference>
<dbReference type="RefSeq" id="WP_034643520.1">
    <property type="nucleotide sequence ID" value="NZ_ARZX01000002.1"/>
</dbReference>
<dbReference type="Gene3D" id="2.130.10.130">
    <property type="entry name" value="Integrin alpha, N-terminal"/>
    <property type="match status" value="3"/>
</dbReference>
<comment type="caution">
    <text evidence="3">The sequence shown here is derived from an EMBL/GenBank/DDBJ whole genome shotgun (WGS) entry which is preliminary data.</text>
</comment>
<keyword evidence="4" id="KW-1185">Reference proteome</keyword>
<reference evidence="3 4" key="1">
    <citation type="journal article" date="2014" name="Genome Announc.">
        <title>Draft Genome Sequence of the Carrageenan-Degrading Bacterium Cellulophaga sp. Strain KL-A, Isolated from Decaying Marine Algae.</title>
        <authorList>
            <person name="Shan D."/>
            <person name="Ying J."/>
            <person name="Li X."/>
            <person name="Gao Z."/>
            <person name="Wei G."/>
            <person name="Shao Z."/>
        </authorList>
    </citation>
    <scope>NUCLEOTIDE SEQUENCE [LARGE SCALE GENOMIC DNA]</scope>
    <source>
        <strain evidence="3 4">KL-A</strain>
    </source>
</reference>
<dbReference type="PANTHER" id="PTHR16026:SF0">
    <property type="entry name" value="CARTILAGE ACIDIC PROTEIN 1"/>
    <property type="match status" value="1"/>
</dbReference>
<evidence type="ECO:0000313" key="4">
    <source>
        <dbReference type="Proteomes" id="UP000019275"/>
    </source>
</evidence>